<dbReference type="AlphaFoldDB" id="A0AB94IW60"/>
<keyword evidence="1" id="KW-0812">Transmembrane</keyword>
<keyword evidence="4" id="KW-1185">Reference proteome</keyword>
<dbReference type="Pfam" id="PF01970">
    <property type="entry name" value="TctA"/>
    <property type="match status" value="1"/>
</dbReference>
<keyword evidence="1" id="KW-1133">Transmembrane helix</keyword>
<feature type="transmembrane region" description="Helical" evidence="1">
    <location>
        <begin position="56"/>
        <end position="77"/>
    </location>
</feature>
<dbReference type="EMBL" id="FP929056">
    <property type="protein sequence ID" value="CBL27993.1"/>
    <property type="molecule type" value="Genomic_DNA"/>
</dbReference>
<dbReference type="PANTHER" id="PTHR35342:SF5">
    <property type="entry name" value="TRICARBOXYLIC TRANSPORT PROTEIN"/>
    <property type="match status" value="1"/>
</dbReference>
<feature type="transmembrane region" description="Helical" evidence="1">
    <location>
        <begin position="389"/>
        <end position="406"/>
    </location>
</feature>
<proteinExistence type="predicted"/>
<protein>
    <submittedName>
        <fullName evidence="3">Uncharacterized protein conserved in bacteria</fullName>
    </submittedName>
</protein>
<evidence type="ECO:0000259" key="2">
    <source>
        <dbReference type="Pfam" id="PF01970"/>
    </source>
</evidence>
<dbReference type="PANTHER" id="PTHR35342">
    <property type="entry name" value="TRICARBOXYLIC TRANSPORT PROTEIN"/>
    <property type="match status" value="1"/>
</dbReference>
<feature type="transmembrane region" description="Helical" evidence="1">
    <location>
        <begin position="418"/>
        <end position="441"/>
    </location>
</feature>
<gene>
    <name evidence="3" type="ORF">SY1_06130</name>
</gene>
<dbReference type="Proteomes" id="UP000008957">
    <property type="component" value="Chromosome"/>
</dbReference>
<feature type="transmembrane region" description="Helical" evidence="1">
    <location>
        <begin position="195"/>
        <end position="218"/>
    </location>
</feature>
<evidence type="ECO:0000313" key="3">
    <source>
        <dbReference type="EMBL" id="CBL27993.1"/>
    </source>
</evidence>
<evidence type="ECO:0000256" key="1">
    <source>
        <dbReference type="SAM" id="Phobius"/>
    </source>
</evidence>
<dbReference type="RefSeq" id="WP_015556140.1">
    <property type="nucleotide sequence ID" value="NC_021038.1"/>
</dbReference>
<feature type="transmembrane region" description="Helical" evidence="1">
    <location>
        <begin position="252"/>
        <end position="278"/>
    </location>
</feature>
<feature type="transmembrane region" description="Helical" evidence="1">
    <location>
        <begin position="461"/>
        <end position="482"/>
    </location>
</feature>
<dbReference type="KEGG" id="sbr:SY1_06130"/>
<sequence length="499" mass="52453">MIMEGLLAVCQPLTLLFIAIGVAVGIVFGAIPGLTATMAVVMFLPLTYSMAASEGIAMLMALYIGGISGGLISAILLNIPGTPSSVATCLDGKPMANRGEAGKALGVGVVFSFIGTLIGIAILVVLAPVLCAFALKFQSYEYCALALFSLSMVVALTGTDMTKGLISAILGALLATVGLAPIDSRPRFTFGLFQLNNGFALVVLLIGLFAISEVMAFAETVRRRQDYTVEASVRIRGAGFSLAEFFGQIRNAIVSALIGVGIGILPGIGGGVSCMISYTVSKNTSKHRELYGTGIIDGVVASETANNATIGGAMIPLLSLGIPGDAVTAMLLGGLQIHNVAPGPLIYEKNGVVVHAIFFAMLIAAVMMLFFMLWGMRFFISVLKVPKNYLLPLVLVLCGIGAIGNANQIFDTYTMVAFGLMAYLMIKARIPTVPMILGFILGPTFEQNLRRASQLTSSDPFWNHPIFCVLIVATLLVVVFSARANMRDAAREEAAQGDD</sequence>
<evidence type="ECO:0000313" key="4">
    <source>
        <dbReference type="Proteomes" id="UP000008957"/>
    </source>
</evidence>
<name>A0AB94IW60_9BACT</name>
<accession>A0AB94IW60</accession>
<reference evidence="3 4" key="2">
    <citation type="submission" date="2010-03" db="EMBL/GenBank/DDBJ databases">
        <authorList>
            <person name="Pajon A."/>
        </authorList>
    </citation>
    <scope>NUCLEOTIDE SEQUENCE [LARGE SCALE GENOMIC DNA]</scope>
    <source>
        <strain evidence="3 4">SGP1</strain>
    </source>
</reference>
<feature type="domain" description="DUF112" evidence="2">
    <location>
        <begin position="15"/>
        <end position="437"/>
    </location>
</feature>
<reference evidence="4" key="1">
    <citation type="submission" date="2010-03" db="EMBL/GenBank/DDBJ databases">
        <title>The genome sequence of Synergistetes sp. SGP1.</title>
        <authorList>
            <consortium name="metaHIT consortium -- http://www.metahit.eu/"/>
            <person name="Pajon A."/>
            <person name="Turner K."/>
            <person name="Parkhill J."/>
            <person name="Wade W."/>
            <person name="Vartoukian S."/>
        </authorList>
    </citation>
    <scope>NUCLEOTIDE SEQUENCE [LARGE SCALE GENOMIC DNA]</scope>
    <source>
        <strain evidence="4">SGP1</strain>
    </source>
</reference>
<organism evidence="3 4">
    <name type="scientific">Fretibacterium fastidiosum</name>
    <dbReference type="NCBI Taxonomy" id="651822"/>
    <lineage>
        <taxon>Bacteria</taxon>
        <taxon>Thermotogati</taxon>
        <taxon>Synergistota</taxon>
        <taxon>Synergistia</taxon>
        <taxon>Synergistales</taxon>
        <taxon>Aminobacteriaceae</taxon>
        <taxon>Fretibacterium</taxon>
    </lineage>
</organism>
<feature type="transmembrane region" description="Helical" evidence="1">
    <location>
        <begin position="352"/>
        <end position="374"/>
    </location>
</feature>
<feature type="transmembrane region" description="Helical" evidence="1">
    <location>
        <begin position="142"/>
        <end position="159"/>
    </location>
</feature>
<keyword evidence="1" id="KW-0472">Membrane</keyword>
<feature type="transmembrane region" description="Helical" evidence="1">
    <location>
        <begin position="104"/>
        <end position="135"/>
    </location>
</feature>
<dbReference type="InterPro" id="IPR002823">
    <property type="entry name" value="DUF112_TM"/>
</dbReference>
<feature type="transmembrane region" description="Helical" evidence="1">
    <location>
        <begin position="165"/>
        <end position="183"/>
    </location>
</feature>
<feature type="transmembrane region" description="Helical" evidence="1">
    <location>
        <begin position="15"/>
        <end position="44"/>
    </location>
</feature>